<feature type="non-terminal residue" evidence="1">
    <location>
        <position position="193"/>
    </location>
</feature>
<protein>
    <recommendedName>
        <fullName evidence="3">Transcriptional regulator</fullName>
    </recommendedName>
</protein>
<evidence type="ECO:0000313" key="2">
    <source>
        <dbReference type="Proteomes" id="UP000437736"/>
    </source>
</evidence>
<dbReference type="EMBL" id="WJHE01001273">
    <property type="protein sequence ID" value="MST34879.1"/>
    <property type="molecule type" value="Genomic_DNA"/>
</dbReference>
<name>A0ABW9QYX8_9ACTN</name>
<evidence type="ECO:0000313" key="1">
    <source>
        <dbReference type="EMBL" id="MST34879.1"/>
    </source>
</evidence>
<reference evidence="1 2" key="1">
    <citation type="submission" date="2019-11" db="EMBL/GenBank/DDBJ databases">
        <title>Acidiferrimicrobium australis gen. nov., sp. nov., an acidophilic and obligately heterotrophic, member of the Actinobacteria that catalyses dissimilatory oxido- reduction of iron isolated from metal-rich acidic water in Chile.</title>
        <authorList>
            <person name="Gonzalez D."/>
            <person name="Huber K."/>
            <person name="Hedrich S."/>
            <person name="Rojas-Villalobos C."/>
            <person name="Quatrini R."/>
            <person name="Dinamarca M.A."/>
            <person name="Schwarz A."/>
            <person name="Canales C."/>
            <person name="Nancucheo I."/>
        </authorList>
    </citation>
    <scope>NUCLEOTIDE SEQUENCE [LARGE SCALE GENOMIC DNA]</scope>
    <source>
        <strain evidence="1 2">USS-CCA1</strain>
    </source>
</reference>
<dbReference type="Proteomes" id="UP000437736">
    <property type="component" value="Unassembled WGS sequence"/>
</dbReference>
<accession>A0ABW9QYX8</accession>
<keyword evidence="2" id="KW-1185">Reference proteome</keyword>
<comment type="caution">
    <text evidence="1">The sequence shown here is derived from an EMBL/GenBank/DDBJ whole genome shotgun (WGS) entry which is preliminary data.</text>
</comment>
<organism evidence="1 2">
    <name type="scientific">Acidiferrimicrobium australe</name>
    <dbReference type="NCBI Taxonomy" id="2664430"/>
    <lineage>
        <taxon>Bacteria</taxon>
        <taxon>Bacillati</taxon>
        <taxon>Actinomycetota</taxon>
        <taxon>Acidimicrobiia</taxon>
        <taxon>Acidimicrobiales</taxon>
        <taxon>Acidimicrobiaceae</taxon>
        <taxon>Acidiferrimicrobium</taxon>
    </lineage>
</organism>
<evidence type="ECO:0008006" key="3">
    <source>
        <dbReference type="Google" id="ProtNLM"/>
    </source>
</evidence>
<proteinExistence type="predicted"/>
<gene>
    <name evidence="1" type="ORF">GHK86_19400</name>
</gene>
<sequence>MHEKLRNEVNALFRAQAGVVSRAQLRGIGLTADAITHLVRADHWEAVGRLVVRATAAPTGPEQDLWAAYLAAGPGAAVSHASAAWLWDLLPAPDHPSVSVPRHAGHRVPGVELHRPRQPLDHLRVRRGLVCTDPVRTLCDLAGQRAPDEVDGVVDRALASGLVTVTGIAAVLARAGAPGRNGPARLRAALDRR</sequence>